<protein>
    <submittedName>
        <fullName evidence="16">ATP synthase F0 subunit B</fullName>
    </submittedName>
</protein>
<reference evidence="16" key="1">
    <citation type="journal article" date="2021" name="PeerJ">
        <title>Extensive microbial diversity within the chicken gut microbiome revealed by metagenomics and culture.</title>
        <authorList>
            <person name="Gilroy R."/>
            <person name="Ravi A."/>
            <person name="Getino M."/>
            <person name="Pursley I."/>
            <person name="Horton D.L."/>
            <person name="Alikhan N.F."/>
            <person name="Baker D."/>
            <person name="Gharbi K."/>
            <person name="Hall N."/>
            <person name="Watson M."/>
            <person name="Adriaenssens E.M."/>
            <person name="Foster-Nyarko E."/>
            <person name="Jarju S."/>
            <person name="Secka A."/>
            <person name="Antonio M."/>
            <person name="Oren A."/>
            <person name="Chaudhuri R.R."/>
            <person name="La Ragione R."/>
            <person name="Hildebrand F."/>
            <person name="Pallen M.J."/>
        </authorList>
    </citation>
    <scope>NUCLEOTIDE SEQUENCE</scope>
    <source>
        <strain evidence="16">ChiGjej2B2-19336</strain>
    </source>
</reference>
<evidence type="ECO:0000256" key="2">
    <source>
        <dbReference type="ARBA" id="ARBA00022448"/>
    </source>
</evidence>
<comment type="function">
    <text evidence="11">Component of the F(0) channel, it forms part of the peripheral stalk, linking F(1) to F(0). The b'-subunit is a diverged and duplicated form of b found in plants and photosynthetic bacteria.</text>
</comment>
<evidence type="ECO:0000256" key="11">
    <source>
        <dbReference type="ARBA" id="ARBA00025614"/>
    </source>
</evidence>
<dbReference type="GO" id="GO:0046961">
    <property type="term" value="F:proton-transporting ATPase activity, rotational mechanism"/>
    <property type="evidence" value="ECO:0007669"/>
    <property type="project" value="TreeGrafter"/>
</dbReference>
<keyword evidence="6 15" id="KW-1133">Transmembrane helix</keyword>
<evidence type="ECO:0000256" key="4">
    <source>
        <dbReference type="ARBA" id="ARBA00022692"/>
    </source>
</evidence>
<dbReference type="GO" id="GO:0015986">
    <property type="term" value="P:proton motive force-driven ATP synthesis"/>
    <property type="evidence" value="ECO:0007669"/>
    <property type="project" value="InterPro"/>
</dbReference>
<dbReference type="GO" id="GO:0045259">
    <property type="term" value="C:proton-transporting ATP synthase complex"/>
    <property type="evidence" value="ECO:0007669"/>
    <property type="project" value="UniProtKB-KW"/>
</dbReference>
<comment type="subcellular location">
    <subcellularLocation>
        <location evidence="12">Endomembrane system</location>
        <topology evidence="12">Single-pass membrane protein</topology>
    </subcellularLocation>
</comment>
<dbReference type="GO" id="GO:0012505">
    <property type="term" value="C:endomembrane system"/>
    <property type="evidence" value="ECO:0007669"/>
    <property type="project" value="UniProtKB-SubCell"/>
</dbReference>
<keyword evidence="2 13" id="KW-0813">Transport</keyword>
<dbReference type="EMBL" id="DYZA01000132">
    <property type="protein sequence ID" value="HJD97312.1"/>
    <property type="molecule type" value="Genomic_DNA"/>
</dbReference>
<dbReference type="PANTHER" id="PTHR33445:SF2">
    <property type="entry name" value="ATP SYNTHASE SUBUNIT B', CHLOROPLASTIC"/>
    <property type="match status" value="1"/>
</dbReference>
<dbReference type="PANTHER" id="PTHR33445">
    <property type="entry name" value="ATP SYNTHASE SUBUNIT B', CHLOROPLASTIC"/>
    <property type="match status" value="1"/>
</dbReference>
<proteinExistence type="inferred from homology"/>
<evidence type="ECO:0000256" key="13">
    <source>
        <dbReference type="RuleBase" id="RU003848"/>
    </source>
</evidence>
<evidence type="ECO:0000256" key="15">
    <source>
        <dbReference type="SAM" id="Phobius"/>
    </source>
</evidence>
<evidence type="ECO:0000256" key="5">
    <source>
        <dbReference type="ARBA" id="ARBA00022781"/>
    </source>
</evidence>
<reference evidence="16" key="2">
    <citation type="submission" date="2021-09" db="EMBL/GenBank/DDBJ databases">
        <authorList>
            <person name="Gilroy R."/>
        </authorList>
    </citation>
    <scope>NUCLEOTIDE SEQUENCE</scope>
    <source>
        <strain evidence="16">ChiGjej2B2-19336</strain>
    </source>
</reference>
<evidence type="ECO:0000256" key="8">
    <source>
        <dbReference type="ARBA" id="ARBA00023136"/>
    </source>
</evidence>
<name>A0A921AWU8_9BACT</name>
<evidence type="ECO:0000256" key="6">
    <source>
        <dbReference type="ARBA" id="ARBA00022989"/>
    </source>
</evidence>
<sequence>MINIDITLLIQVVNFLVALAIINYLIIRPVRGAMARRRAQNDVLRGDADTLEGEAGLKLDGYNARIAEARAEMSALRKSMKAAAEEAAQARLNEAGDEARSIHRAAAGRIQEEGAEARRELDAKVGDFVQVALKSMLG</sequence>
<dbReference type="Pfam" id="PF00430">
    <property type="entry name" value="ATP-synt_B"/>
    <property type="match status" value="1"/>
</dbReference>
<evidence type="ECO:0000256" key="12">
    <source>
        <dbReference type="ARBA" id="ARBA00037847"/>
    </source>
</evidence>
<keyword evidence="7 13" id="KW-0406">Ion transport</keyword>
<feature type="transmembrane region" description="Helical" evidence="15">
    <location>
        <begin position="6"/>
        <end position="27"/>
    </location>
</feature>
<gene>
    <name evidence="16" type="ORF">K8W16_06680</name>
</gene>
<dbReference type="CDD" id="cd06503">
    <property type="entry name" value="ATP-synt_Fo_b"/>
    <property type="match status" value="1"/>
</dbReference>
<dbReference type="InterPro" id="IPR002146">
    <property type="entry name" value="ATP_synth_b/b'su_bac/chlpt"/>
</dbReference>
<dbReference type="InterPro" id="IPR050059">
    <property type="entry name" value="ATP_synthase_B_chain"/>
</dbReference>
<comment type="function">
    <text evidence="10">F(1)F(0) ATP synthase produces ATP from ADP in the presence of a proton or sodium gradient. F-type ATPases consist of two structural domains, F(1) containing the extramembraneous catalytic core and F(0) containing the membrane proton channel, linked together by a central stalk and a peripheral stalk. During catalysis, ATP synthesis in the catalytic domain of F(1) is coupled via a rotary mechanism of the central stalk subunits to proton translocation.</text>
</comment>
<organism evidence="16 17">
    <name type="scientific">Mailhella massiliensis</name>
    <dbReference type="NCBI Taxonomy" id="1903261"/>
    <lineage>
        <taxon>Bacteria</taxon>
        <taxon>Pseudomonadati</taxon>
        <taxon>Thermodesulfobacteriota</taxon>
        <taxon>Desulfovibrionia</taxon>
        <taxon>Desulfovibrionales</taxon>
        <taxon>Desulfovibrionaceae</taxon>
        <taxon>Mailhella</taxon>
    </lineage>
</organism>
<evidence type="ECO:0000256" key="10">
    <source>
        <dbReference type="ARBA" id="ARBA00025198"/>
    </source>
</evidence>
<dbReference type="Proteomes" id="UP000698963">
    <property type="component" value="Unassembled WGS sequence"/>
</dbReference>
<accession>A0A921AWU8</accession>
<evidence type="ECO:0000256" key="9">
    <source>
        <dbReference type="ARBA" id="ARBA00023310"/>
    </source>
</evidence>
<keyword evidence="8 15" id="KW-0472">Membrane</keyword>
<feature type="coiled-coil region" evidence="14">
    <location>
        <begin position="59"/>
        <end position="93"/>
    </location>
</feature>
<keyword evidence="5 13" id="KW-0375">Hydrogen ion transport</keyword>
<evidence type="ECO:0000313" key="17">
    <source>
        <dbReference type="Proteomes" id="UP000698963"/>
    </source>
</evidence>
<dbReference type="AlphaFoldDB" id="A0A921AWU8"/>
<keyword evidence="4 13" id="KW-0812">Transmembrane</keyword>
<comment type="caution">
    <text evidence="16">The sequence shown here is derived from an EMBL/GenBank/DDBJ whole genome shotgun (WGS) entry which is preliminary data.</text>
</comment>
<keyword evidence="9" id="KW-0066">ATP synthesis</keyword>
<evidence type="ECO:0000256" key="3">
    <source>
        <dbReference type="ARBA" id="ARBA00022547"/>
    </source>
</evidence>
<keyword evidence="3 13" id="KW-0138">CF(0)</keyword>
<evidence type="ECO:0000256" key="14">
    <source>
        <dbReference type="SAM" id="Coils"/>
    </source>
</evidence>
<evidence type="ECO:0000256" key="1">
    <source>
        <dbReference type="ARBA" id="ARBA00005513"/>
    </source>
</evidence>
<dbReference type="RefSeq" id="WP_304122311.1">
    <property type="nucleotide sequence ID" value="NZ_DYZA01000132.1"/>
</dbReference>
<evidence type="ECO:0000313" key="16">
    <source>
        <dbReference type="EMBL" id="HJD97312.1"/>
    </source>
</evidence>
<comment type="similarity">
    <text evidence="1 13">Belongs to the ATPase B chain family.</text>
</comment>
<evidence type="ECO:0000256" key="7">
    <source>
        <dbReference type="ARBA" id="ARBA00023065"/>
    </source>
</evidence>
<keyword evidence="14" id="KW-0175">Coiled coil</keyword>